<protein>
    <recommendedName>
        <fullName evidence="2 3">Single-stranded DNA-binding protein</fullName>
        <shortName evidence="2">SSB</shortName>
    </recommendedName>
</protein>
<keyword evidence="6" id="KW-1185">Reference proteome</keyword>
<dbReference type="InterPro" id="IPR011344">
    <property type="entry name" value="ssDNA-bd"/>
</dbReference>
<dbReference type="PROSITE" id="PS50935">
    <property type="entry name" value="SSB"/>
    <property type="match status" value="1"/>
</dbReference>
<evidence type="ECO:0000256" key="1">
    <source>
        <dbReference type="ARBA" id="ARBA00023125"/>
    </source>
</evidence>
<accession>A0ABY9TC36</accession>
<evidence type="ECO:0000313" key="6">
    <source>
        <dbReference type="Proteomes" id="UP001256827"/>
    </source>
</evidence>
<comment type="function">
    <text evidence="2">Plays an important role in DNA replication, recombination and repair. Binds to ssDNA and to an array of partner proteins to recruit them to their sites of action during DNA metabolism.</text>
</comment>
<dbReference type="InterPro" id="IPR000424">
    <property type="entry name" value="Primosome_PriB/ssb"/>
</dbReference>
<evidence type="ECO:0000256" key="4">
    <source>
        <dbReference type="SAM" id="MobiDB-lite"/>
    </source>
</evidence>
<comment type="caution">
    <text evidence="2">Lacks conserved residue(s) required for the propagation of feature annotation.</text>
</comment>
<dbReference type="InterPro" id="IPR012340">
    <property type="entry name" value="NA-bd_OB-fold"/>
</dbReference>
<organism evidence="5 6">
    <name type="scientific">Brevibacillus brevis</name>
    <name type="common">Bacillus brevis</name>
    <dbReference type="NCBI Taxonomy" id="1393"/>
    <lineage>
        <taxon>Bacteria</taxon>
        <taxon>Bacillati</taxon>
        <taxon>Bacillota</taxon>
        <taxon>Bacilli</taxon>
        <taxon>Bacillales</taxon>
        <taxon>Paenibacillaceae</taxon>
        <taxon>Brevibacillus</taxon>
    </lineage>
</organism>
<dbReference type="SUPFAM" id="SSF50249">
    <property type="entry name" value="Nucleic acid-binding proteins"/>
    <property type="match status" value="1"/>
</dbReference>
<evidence type="ECO:0000256" key="2">
    <source>
        <dbReference type="HAMAP-Rule" id="MF_00984"/>
    </source>
</evidence>
<dbReference type="NCBIfam" id="TIGR00621">
    <property type="entry name" value="ssb"/>
    <property type="match status" value="1"/>
</dbReference>
<feature type="short sequence motif" description="Important for interaction with partner proteins" evidence="2">
    <location>
        <begin position="126"/>
        <end position="131"/>
    </location>
</feature>
<proteinExistence type="inferred from homology"/>
<dbReference type="CDD" id="cd04496">
    <property type="entry name" value="SSB_OBF"/>
    <property type="match status" value="1"/>
</dbReference>
<keyword evidence="2" id="KW-0234">DNA repair</keyword>
<dbReference type="EMBL" id="CP134050">
    <property type="protein sequence ID" value="WNC17621.1"/>
    <property type="molecule type" value="Genomic_DNA"/>
</dbReference>
<comment type="subunit">
    <text evidence="2">Homotetramer.</text>
</comment>
<keyword evidence="2" id="KW-0235">DNA replication</keyword>
<keyword evidence="1 2" id="KW-0238">DNA-binding</keyword>
<gene>
    <name evidence="5" type="primary">ssb</name>
    <name evidence="5" type="ORF">RGB73_03530</name>
</gene>
<dbReference type="Proteomes" id="UP001256827">
    <property type="component" value="Chromosome"/>
</dbReference>
<sequence>MRYTTSGIAVTTFTLAVNRPYANQEGERQADFINIVTWQKLADLCANYLRKGRQVGVEGRLQTRSYENQEGRKVYVTEVVADRAYFLDKAQDDQANNPHSNHDPFASADPFADPFGGSGKPIHITDDDLPF</sequence>
<evidence type="ECO:0000256" key="3">
    <source>
        <dbReference type="RuleBase" id="RU000524"/>
    </source>
</evidence>
<dbReference type="PANTHER" id="PTHR10302">
    <property type="entry name" value="SINGLE-STRANDED DNA-BINDING PROTEIN"/>
    <property type="match status" value="1"/>
</dbReference>
<dbReference type="Pfam" id="PF00436">
    <property type="entry name" value="SSB"/>
    <property type="match status" value="1"/>
</dbReference>
<feature type="region of interest" description="Disordered" evidence="4">
    <location>
        <begin position="90"/>
        <end position="131"/>
    </location>
</feature>
<dbReference type="HAMAP" id="MF_00984">
    <property type="entry name" value="SSB"/>
    <property type="match status" value="1"/>
</dbReference>
<dbReference type="GO" id="GO:0003677">
    <property type="term" value="F:DNA binding"/>
    <property type="evidence" value="ECO:0007669"/>
    <property type="project" value="UniProtKB-KW"/>
</dbReference>
<dbReference type="RefSeq" id="WP_310774106.1">
    <property type="nucleotide sequence ID" value="NZ_CP134050.1"/>
</dbReference>
<dbReference type="Gene3D" id="2.40.50.140">
    <property type="entry name" value="Nucleic acid-binding proteins"/>
    <property type="match status" value="1"/>
</dbReference>
<reference evidence="5 6" key="1">
    <citation type="submission" date="2023-09" db="EMBL/GenBank/DDBJ databases">
        <title>Complete Genome and Methylome dissection of Bacillus brevis NEB573 original source of BbsI restriction endonuclease.</title>
        <authorList>
            <person name="Fomenkov A."/>
            <person name="Roberts R.D."/>
        </authorList>
    </citation>
    <scope>NUCLEOTIDE SEQUENCE [LARGE SCALE GENOMIC DNA]</scope>
    <source>
        <strain evidence="5 6">NEB573</strain>
    </source>
</reference>
<name>A0ABY9TC36_BREBE</name>
<evidence type="ECO:0000313" key="5">
    <source>
        <dbReference type="EMBL" id="WNC17621.1"/>
    </source>
</evidence>
<dbReference type="PANTHER" id="PTHR10302:SF27">
    <property type="entry name" value="SINGLE-STRANDED DNA-BINDING PROTEIN"/>
    <property type="match status" value="1"/>
</dbReference>
<keyword evidence="2" id="KW-0227">DNA damage</keyword>
<keyword evidence="2" id="KW-0233">DNA recombination</keyword>